<dbReference type="Gene3D" id="4.10.60.10">
    <property type="entry name" value="Zinc finger, CCHC-type"/>
    <property type="match status" value="1"/>
</dbReference>
<dbReference type="SUPFAM" id="SSF57756">
    <property type="entry name" value="Retrovirus zinc finger-like domains"/>
    <property type="match status" value="1"/>
</dbReference>
<name>A0A2I0AN28_9ASPA</name>
<keyword evidence="1" id="KW-0479">Metal-binding</keyword>
<dbReference type="Pfam" id="PF06839">
    <property type="entry name" value="Zn_ribbon_GRF"/>
    <property type="match status" value="2"/>
</dbReference>
<gene>
    <name evidence="8" type="ORF">AXF42_Ash002169</name>
</gene>
<dbReference type="PANTHER" id="PTHR33680">
    <property type="entry name" value="OS07G0190500 PROTEIN"/>
    <property type="match status" value="1"/>
</dbReference>
<feature type="region of interest" description="Disordered" evidence="5">
    <location>
        <begin position="1"/>
        <end position="31"/>
    </location>
</feature>
<accession>A0A2I0AN28</accession>
<dbReference type="PROSITE" id="PS51999">
    <property type="entry name" value="ZF_GRF"/>
    <property type="match status" value="2"/>
</dbReference>
<feature type="compositionally biased region" description="Low complexity" evidence="5">
    <location>
        <begin position="272"/>
        <end position="282"/>
    </location>
</feature>
<feature type="domain" description="GRF-type" evidence="7">
    <location>
        <begin position="76"/>
        <end position="118"/>
    </location>
</feature>
<evidence type="ECO:0000256" key="1">
    <source>
        <dbReference type="ARBA" id="ARBA00022723"/>
    </source>
</evidence>
<evidence type="ECO:0000313" key="8">
    <source>
        <dbReference type="EMBL" id="PKA56866.1"/>
    </source>
</evidence>
<organism evidence="8 9">
    <name type="scientific">Apostasia shenzhenica</name>
    <dbReference type="NCBI Taxonomy" id="1088818"/>
    <lineage>
        <taxon>Eukaryota</taxon>
        <taxon>Viridiplantae</taxon>
        <taxon>Streptophyta</taxon>
        <taxon>Embryophyta</taxon>
        <taxon>Tracheophyta</taxon>
        <taxon>Spermatophyta</taxon>
        <taxon>Magnoliopsida</taxon>
        <taxon>Liliopsida</taxon>
        <taxon>Asparagales</taxon>
        <taxon>Orchidaceae</taxon>
        <taxon>Apostasioideae</taxon>
        <taxon>Apostasia</taxon>
    </lineage>
</organism>
<dbReference type="GO" id="GO:0008270">
    <property type="term" value="F:zinc ion binding"/>
    <property type="evidence" value="ECO:0007669"/>
    <property type="project" value="UniProtKB-KW"/>
</dbReference>
<dbReference type="Pfam" id="PF00098">
    <property type="entry name" value="zf-CCHC"/>
    <property type="match status" value="1"/>
</dbReference>
<feature type="domain" description="CCHC-type" evidence="6">
    <location>
        <begin position="38"/>
        <end position="52"/>
    </location>
</feature>
<evidence type="ECO:0000259" key="6">
    <source>
        <dbReference type="PROSITE" id="PS50158"/>
    </source>
</evidence>
<dbReference type="SMART" id="SM00343">
    <property type="entry name" value="ZnF_C2HC"/>
    <property type="match status" value="1"/>
</dbReference>
<dbReference type="EMBL" id="KZ451969">
    <property type="protein sequence ID" value="PKA56866.1"/>
    <property type="molecule type" value="Genomic_DNA"/>
</dbReference>
<dbReference type="PANTHER" id="PTHR33680:SF1">
    <property type="entry name" value="OS05G0489500 PROTEIN"/>
    <property type="match status" value="1"/>
</dbReference>
<evidence type="ECO:0000256" key="3">
    <source>
        <dbReference type="ARBA" id="ARBA00022833"/>
    </source>
</evidence>
<protein>
    <submittedName>
        <fullName evidence="8">Uncharacterized protein</fullName>
    </submittedName>
</protein>
<dbReference type="OrthoDB" id="2425403at2759"/>
<keyword evidence="9" id="KW-1185">Reference proteome</keyword>
<dbReference type="PROSITE" id="PS50158">
    <property type="entry name" value="ZF_CCHC"/>
    <property type="match status" value="1"/>
</dbReference>
<evidence type="ECO:0000256" key="2">
    <source>
        <dbReference type="ARBA" id="ARBA00022771"/>
    </source>
</evidence>
<keyword evidence="3" id="KW-0862">Zinc</keyword>
<dbReference type="GO" id="GO:0003676">
    <property type="term" value="F:nucleic acid binding"/>
    <property type="evidence" value="ECO:0007669"/>
    <property type="project" value="InterPro"/>
</dbReference>
<dbReference type="InterPro" id="IPR001878">
    <property type="entry name" value="Znf_CCHC"/>
</dbReference>
<sequence length="323" mass="35328">MGSESVGSCAPPLPASLASPLGEEARRQEKTMSHKGPCFSCKEEGHWVRDCPLRFKLSPSSGGPVAYRPTHPELQCPCGSGDCIVLTSRTERNPGRDFYRCPAKLNERCGFFKWCDEACSGQKHHSPIKPYQQRHGTNSPVKPSSQFDLKNVMKLGKQLNEHQNPMCSCGAGTCIVLTAHEGENTGRKYFACPIKKGHGACNHFQWCNNAGNLTEVQLPEKTQLFSMENNDHGACNHLGSAGKLTEVQLPEKTKLFDLENNEFRDAVNPAAPTSSPTLLNDPLSPPSPPASMRTRKQKNVCLFISPVKRLSLGERSPGVGSSK</sequence>
<evidence type="ECO:0000256" key="5">
    <source>
        <dbReference type="SAM" id="MobiDB-lite"/>
    </source>
</evidence>
<evidence type="ECO:0000313" key="9">
    <source>
        <dbReference type="Proteomes" id="UP000236161"/>
    </source>
</evidence>
<evidence type="ECO:0000256" key="4">
    <source>
        <dbReference type="PROSITE-ProRule" id="PRU00047"/>
    </source>
</evidence>
<dbReference type="STRING" id="1088818.A0A2I0AN28"/>
<dbReference type="Proteomes" id="UP000236161">
    <property type="component" value="Unassembled WGS sequence"/>
</dbReference>
<dbReference type="AlphaFoldDB" id="A0A2I0AN28"/>
<feature type="region of interest" description="Disordered" evidence="5">
    <location>
        <begin position="266"/>
        <end position="296"/>
    </location>
</feature>
<feature type="domain" description="GRF-type" evidence="7">
    <location>
        <begin position="167"/>
        <end position="210"/>
    </location>
</feature>
<proteinExistence type="predicted"/>
<dbReference type="InterPro" id="IPR036875">
    <property type="entry name" value="Znf_CCHC_sf"/>
</dbReference>
<dbReference type="InterPro" id="IPR010666">
    <property type="entry name" value="Znf_GRF"/>
</dbReference>
<keyword evidence="2 4" id="KW-0863">Zinc-finger</keyword>
<reference evidence="8 9" key="1">
    <citation type="journal article" date="2017" name="Nature">
        <title>The Apostasia genome and the evolution of orchids.</title>
        <authorList>
            <person name="Zhang G.Q."/>
            <person name="Liu K.W."/>
            <person name="Li Z."/>
            <person name="Lohaus R."/>
            <person name="Hsiao Y.Y."/>
            <person name="Niu S.C."/>
            <person name="Wang J.Y."/>
            <person name="Lin Y.C."/>
            <person name="Xu Q."/>
            <person name="Chen L.J."/>
            <person name="Yoshida K."/>
            <person name="Fujiwara S."/>
            <person name="Wang Z.W."/>
            <person name="Zhang Y.Q."/>
            <person name="Mitsuda N."/>
            <person name="Wang M."/>
            <person name="Liu G.H."/>
            <person name="Pecoraro L."/>
            <person name="Huang H.X."/>
            <person name="Xiao X.J."/>
            <person name="Lin M."/>
            <person name="Wu X.Y."/>
            <person name="Wu W.L."/>
            <person name="Chen Y.Y."/>
            <person name="Chang S.B."/>
            <person name="Sakamoto S."/>
            <person name="Ohme-Takagi M."/>
            <person name="Yagi M."/>
            <person name="Zeng S.J."/>
            <person name="Shen C.Y."/>
            <person name="Yeh C.M."/>
            <person name="Luo Y.B."/>
            <person name="Tsai W.C."/>
            <person name="Van de Peer Y."/>
            <person name="Liu Z.J."/>
        </authorList>
    </citation>
    <scope>NUCLEOTIDE SEQUENCE [LARGE SCALE GENOMIC DNA]</scope>
    <source>
        <strain evidence="9">cv. Shenzhen</strain>
        <tissue evidence="8">Stem</tissue>
    </source>
</reference>
<evidence type="ECO:0000259" key="7">
    <source>
        <dbReference type="PROSITE" id="PS51999"/>
    </source>
</evidence>